<comment type="caution">
    <text evidence="2">The sequence shown here is derived from an EMBL/GenBank/DDBJ whole genome shotgun (WGS) entry which is preliminary data.</text>
</comment>
<reference evidence="2 3" key="1">
    <citation type="submission" date="2016-10" db="EMBL/GenBank/DDBJ databases">
        <title>Genome sequence of the basidiomycete white-rot fungus Trametes pubescens.</title>
        <authorList>
            <person name="Makela M.R."/>
            <person name="Granchi Z."/>
            <person name="Peng M."/>
            <person name="De Vries R.P."/>
            <person name="Grigoriev I."/>
            <person name="Riley R."/>
            <person name="Hilden K."/>
        </authorList>
    </citation>
    <scope>NUCLEOTIDE SEQUENCE [LARGE SCALE GENOMIC DNA]</scope>
    <source>
        <strain evidence="2 3">FBCC735</strain>
    </source>
</reference>
<dbReference type="Proteomes" id="UP000184267">
    <property type="component" value="Unassembled WGS sequence"/>
</dbReference>
<gene>
    <name evidence="2" type="ORF">TRAPUB_1854</name>
</gene>
<protein>
    <submittedName>
        <fullName evidence="2">Uncharacterized protein</fullName>
    </submittedName>
</protein>
<evidence type="ECO:0000313" key="3">
    <source>
        <dbReference type="Proteomes" id="UP000184267"/>
    </source>
</evidence>
<dbReference type="OrthoDB" id="2808148at2759"/>
<feature type="compositionally biased region" description="Basic and acidic residues" evidence="1">
    <location>
        <begin position="192"/>
        <end position="211"/>
    </location>
</feature>
<evidence type="ECO:0000313" key="2">
    <source>
        <dbReference type="EMBL" id="OJT07294.1"/>
    </source>
</evidence>
<dbReference type="EMBL" id="MNAD01001197">
    <property type="protein sequence ID" value="OJT07294.1"/>
    <property type="molecule type" value="Genomic_DNA"/>
</dbReference>
<accession>A0A1M2VI74</accession>
<organism evidence="2 3">
    <name type="scientific">Trametes pubescens</name>
    <name type="common">White-rot fungus</name>
    <dbReference type="NCBI Taxonomy" id="154538"/>
    <lineage>
        <taxon>Eukaryota</taxon>
        <taxon>Fungi</taxon>
        <taxon>Dikarya</taxon>
        <taxon>Basidiomycota</taxon>
        <taxon>Agaricomycotina</taxon>
        <taxon>Agaricomycetes</taxon>
        <taxon>Polyporales</taxon>
        <taxon>Polyporaceae</taxon>
        <taxon>Trametes</taxon>
    </lineage>
</organism>
<feature type="compositionally biased region" description="Basic and acidic residues" evidence="1">
    <location>
        <begin position="165"/>
        <end position="174"/>
    </location>
</feature>
<name>A0A1M2VI74_TRAPU</name>
<evidence type="ECO:0000256" key="1">
    <source>
        <dbReference type="SAM" id="MobiDB-lite"/>
    </source>
</evidence>
<proteinExistence type="predicted"/>
<keyword evidence="3" id="KW-1185">Reference proteome</keyword>
<sequence>NGQNTSSYAPVYVTPLLSIKHPATPGSQTAMYATAILPRIPLQIGDRVHLYLRCLPCRRGEGLCENQYEPVAVPLEIWGKISGERERNELEVEYVVRNDNEDAHVRRVFLRTRADFCECSTPTSPADEQALRLSDARDEWEERTARKLRQERVASETGPVTMRARGSDRGRDMALKTLPFGPLPSSGQEITGAERRSERGRRREPSDDGCRKKWPVAQGEEGRPGLKGAERRRRVEAPGPSKRIYPLWLAPNERSRGRKGAGVGRKADRSPGALA</sequence>
<feature type="non-terminal residue" evidence="2">
    <location>
        <position position="1"/>
    </location>
</feature>
<dbReference type="AlphaFoldDB" id="A0A1M2VI74"/>
<feature type="region of interest" description="Disordered" evidence="1">
    <location>
        <begin position="151"/>
        <end position="275"/>
    </location>
</feature>